<proteinExistence type="predicted"/>
<keyword evidence="3" id="KW-1185">Reference proteome</keyword>
<feature type="region of interest" description="Disordered" evidence="1">
    <location>
        <begin position="1"/>
        <end position="28"/>
    </location>
</feature>
<reference evidence="2" key="1">
    <citation type="submission" date="2021-03" db="EMBL/GenBank/DDBJ databases">
        <title>Draft genome sequence of rust myrtle Austropuccinia psidii MF-1, a brazilian biotype.</title>
        <authorList>
            <person name="Quecine M.C."/>
            <person name="Pachon D.M.R."/>
            <person name="Bonatelli M.L."/>
            <person name="Correr F.H."/>
            <person name="Franceschini L.M."/>
            <person name="Leite T.F."/>
            <person name="Margarido G.R.A."/>
            <person name="Almeida C.A."/>
            <person name="Ferrarezi J.A."/>
            <person name="Labate C.A."/>
        </authorList>
    </citation>
    <scope>NUCLEOTIDE SEQUENCE</scope>
    <source>
        <strain evidence="2">MF-1</strain>
    </source>
</reference>
<sequence>MGPFGPFLPKPNGAKRGKGGNPPSPKAKWAHLSQFWPPISTIQKMDKSTPGTTFWPLSAPGLWKPPEATISGPERFPLNSGEDLSFTNVLHTKGSTDGAYMV</sequence>
<dbReference type="AlphaFoldDB" id="A0A9Q3JTP3"/>
<evidence type="ECO:0000313" key="2">
    <source>
        <dbReference type="EMBL" id="MBW0567896.1"/>
    </source>
</evidence>
<evidence type="ECO:0000313" key="3">
    <source>
        <dbReference type="Proteomes" id="UP000765509"/>
    </source>
</evidence>
<comment type="caution">
    <text evidence="2">The sequence shown here is derived from an EMBL/GenBank/DDBJ whole genome shotgun (WGS) entry which is preliminary data.</text>
</comment>
<gene>
    <name evidence="2" type="ORF">O181_107611</name>
</gene>
<dbReference type="Proteomes" id="UP000765509">
    <property type="component" value="Unassembled WGS sequence"/>
</dbReference>
<accession>A0A9Q3JTP3</accession>
<organism evidence="2 3">
    <name type="scientific">Austropuccinia psidii MF-1</name>
    <dbReference type="NCBI Taxonomy" id="1389203"/>
    <lineage>
        <taxon>Eukaryota</taxon>
        <taxon>Fungi</taxon>
        <taxon>Dikarya</taxon>
        <taxon>Basidiomycota</taxon>
        <taxon>Pucciniomycotina</taxon>
        <taxon>Pucciniomycetes</taxon>
        <taxon>Pucciniales</taxon>
        <taxon>Sphaerophragmiaceae</taxon>
        <taxon>Austropuccinia</taxon>
    </lineage>
</organism>
<evidence type="ECO:0000256" key="1">
    <source>
        <dbReference type="SAM" id="MobiDB-lite"/>
    </source>
</evidence>
<dbReference type="EMBL" id="AVOT02081634">
    <property type="protein sequence ID" value="MBW0567896.1"/>
    <property type="molecule type" value="Genomic_DNA"/>
</dbReference>
<name>A0A9Q3JTP3_9BASI</name>
<protein>
    <submittedName>
        <fullName evidence="2">Uncharacterized protein</fullName>
    </submittedName>
</protein>